<evidence type="ECO:0000256" key="1">
    <source>
        <dbReference type="ARBA" id="ARBA00004651"/>
    </source>
</evidence>
<dbReference type="PANTHER" id="PTHR42770">
    <property type="entry name" value="AMINO ACID TRANSPORTER-RELATED"/>
    <property type="match status" value="1"/>
</dbReference>
<keyword evidence="4 6" id="KW-1133">Transmembrane helix</keyword>
<protein>
    <submittedName>
        <fullName evidence="7">Amino acid transporter</fullName>
    </submittedName>
</protein>
<organism evidence="7">
    <name type="scientific">mine drainage metagenome</name>
    <dbReference type="NCBI Taxonomy" id="410659"/>
    <lineage>
        <taxon>unclassified sequences</taxon>
        <taxon>metagenomes</taxon>
        <taxon>ecological metagenomes</taxon>
    </lineage>
</organism>
<keyword evidence="5 6" id="KW-0472">Membrane</keyword>
<reference evidence="7" key="2">
    <citation type="journal article" date="2014" name="ISME J.">
        <title>Microbial stratification in low pH oxic and suboxic macroscopic growths along an acid mine drainage.</title>
        <authorList>
            <person name="Mendez-Garcia C."/>
            <person name="Mesa V."/>
            <person name="Sprenger R.R."/>
            <person name="Richter M."/>
            <person name="Diez M.S."/>
            <person name="Solano J."/>
            <person name="Bargiela R."/>
            <person name="Golyshina O.V."/>
            <person name="Manteca A."/>
            <person name="Ramos J.L."/>
            <person name="Gallego J.R."/>
            <person name="Llorente I."/>
            <person name="Martins Dos Santos V.A."/>
            <person name="Jensen O.N."/>
            <person name="Pelaez A.I."/>
            <person name="Sanchez J."/>
            <person name="Ferrer M."/>
        </authorList>
    </citation>
    <scope>NUCLEOTIDE SEQUENCE</scope>
</reference>
<feature type="transmembrane region" description="Helical" evidence="6">
    <location>
        <begin position="484"/>
        <end position="501"/>
    </location>
</feature>
<evidence type="ECO:0000256" key="6">
    <source>
        <dbReference type="SAM" id="Phobius"/>
    </source>
</evidence>
<dbReference type="InterPro" id="IPR002293">
    <property type="entry name" value="AA/rel_permease1"/>
</dbReference>
<evidence type="ECO:0000256" key="4">
    <source>
        <dbReference type="ARBA" id="ARBA00022989"/>
    </source>
</evidence>
<feature type="transmembrane region" description="Helical" evidence="6">
    <location>
        <begin position="119"/>
        <end position="140"/>
    </location>
</feature>
<dbReference type="Gene3D" id="1.20.1740.10">
    <property type="entry name" value="Amino acid/polyamine transporter I"/>
    <property type="match status" value="1"/>
</dbReference>
<comment type="subcellular location">
    <subcellularLocation>
        <location evidence="1">Cell membrane</location>
        <topology evidence="1">Multi-pass membrane protein</topology>
    </subcellularLocation>
</comment>
<dbReference type="PIRSF" id="PIRSF006060">
    <property type="entry name" value="AA_transporter"/>
    <property type="match status" value="1"/>
</dbReference>
<keyword evidence="2" id="KW-1003">Cell membrane</keyword>
<dbReference type="GO" id="GO:0022857">
    <property type="term" value="F:transmembrane transporter activity"/>
    <property type="evidence" value="ECO:0007669"/>
    <property type="project" value="InterPro"/>
</dbReference>
<feature type="transmembrane region" description="Helical" evidence="6">
    <location>
        <begin position="187"/>
        <end position="209"/>
    </location>
</feature>
<evidence type="ECO:0000256" key="3">
    <source>
        <dbReference type="ARBA" id="ARBA00022692"/>
    </source>
</evidence>
<dbReference type="Pfam" id="PF13520">
    <property type="entry name" value="AA_permease_2"/>
    <property type="match status" value="1"/>
</dbReference>
<dbReference type="AlphaFoldDB" id="T0ZC99"/>
<feature type="transmembrane region" description="Helical" evidence="6">
    <location>
        <begin position="338"/>
        <end position="368"/>
    </location>
</feature>
<dbReference type="InterPro" id="IPR050367">
    <property type="entry name" value="APC_superfamily"/>
</dbReference>
<reference evidence="7" key="1">
    <citation type="submission" date="2013-08" db="EMBL/GenBank/DDBJ databases">
        <authorList>
            <person name="Mendez C."/>
            <person name="Richter M."/>
            <person name="Ferrer M."/>
            <person name="Sanchez J."/>
        </authorList>
    </citation>
    <scope>NUCLEOTIDE SEQUENCE</scope>
</reference>
<feature type="transmembrane region" description="Helical" evidence="6">
    <location>
        <begin position="160"/>
        <end position="180"/>
    </location>
</feature>
<feature type="transmembrane region" description="Helical" evidence="6">
    <location>
        <begin position="281"/>
        <end position="304"/>
    </location>
</feature>
<name>T0ZC99_9ZZZZ</name>
<dbReference type="GO" id="GO:0005886">
    <property type="term" value="C:plasma membrane"/>
    <property type="evidence" value="ECO:0007669"/>
    <property type="project" value="UniProtKB-SubCell"/>
</dbReference>
<evidence type="ECO:0000313" key="7">
    <source>
        <dbReference type="EMBL" id="EQD45626.1"/>
    </source>
</evidence>
<feature type="transmembrane region" description="Helical" evidence="6">
    <location>
        <begin position="249"/>
        <end position="269"/>
    </location>
</feature>
<gene>
    <name evidence="7" type="ORF">B2A_09236</name>
</gene>
<keyword evidence="3 6" id="KW-0812">Transmembrane</keyword>
<evidence type="ECO:0000256" key="5">
    <source>
        <dbReference type="ARBA" id="ARBA00023136"/>
    </source>
</evidence>
<dbReference type="PANTHER" id="PTHR42770:SF7">
    <property type="entry name" value="MEMBRANE PROTEIN"/>
    <property type="match status" value="1"/>
</dbReference>
<comment type="caution">
    <text evidence="7">The sequence shown here is derived from an EMBL/GenBank/DDBJ whole genome shotgun (WGS) entry which is preliminary data.</text>
</comment>
<feature type="transmembrane region" description="Helical" evidence="6">
    <location>
        <begin position="418"/>
        <end position="441"/>
    </location>
</feature>
<sequence>MDIGKRKKDETKVFVRQATGLVKHVSLLDAISLNLGDMSAGAAVATIGFSTILMSTMVGVNLVYASLLAFILSIPQIIVYTMMNRKVHRTGGDYIWTSRVFGGMFGGSLAFMGYSLETLAYLALIALSTVFAIGSVGVSLGYGSMLGLALPGGTAGSTPVLQFLIAAIIFAALIAVNIFRPKIGYKLVTVAILIGIIVLLLAMGTLFYAGKAGVENYIATLHSSQGFNQTYTQVAKSYTGGGFNFMNTLLLLPFFAIFVYPWMNAAPAVSSEIKGKNGIRWAIPISVVIVMLLVTGAFATMYYVGGFSFINGALSNPTLVYDYSFNFWTLAMGVSNSYILSLVIGIGWIVWDLAILAYGIIVFSRYIFAQAFDRFLPEKLAYVSPKYGSPVVAHAFDLIVTVILIGSAAFLYGPFSSLYGAVVAAMIYFIFIGLAATIYAIKHDHKYSSKFTLIIAGLLMAAVFGYITYQFLAYPAVWGGNYLAYGYVILSFIAGIVLYSISKRSNAKKGIDITMAFREIPPE</sequence>
<feature type="transmembrane region" description="Helical" evidence="6">
    <location>
        <begin position="453"/>
        <end position="472"/>
    </location>
</feature>
<feature type="transmembrane region" description="Helical" evidence="6">
    <location>
        <begin position="62"/>
        <end position="82"/>
    </location>
</feature>
<dbReference type="EMBL" id="AUZZ01006671">
    <property type="protein sequence ID" value="EQD45626.1"/>
    <property type="molecule type" value="Genomic_DNA"/>
</dbReference>
<feature type="transmembrane region" description="Helical" evidence="6">
    <location>
        <begin position="389"/>
        <end position="412"/>
    </location>
</feature>
<evidence type="ECO:0000256" key="2">
    <source>
        <dbReference type="ARBA" id="ARBA00022475"/>
    </source>
</evidence>
<proteinExistence type="predicted"/>
<feature type="transmembrane region" description="Helical" evidence="6">
    <location>
        <begin position="94"/>
        <end position="112"/>
    </location>
</feature>
<accession>T0ZC99</accession>